<evidence type="ECO:0000259" key="5">
    <source>
        <dbReference type="PROSITE" id="PS50887"/>
    </source>
</evidence>
<name>L0RG65_9BACT</name>
<evidence type="ECO:0000256" key="2">
    <source>
        <dbReference type="ARBA" id="ARBA00034247"/>
    </source>
</evidence>
<dbReference type="Proteomes" id="UP000010808">
    <property type="component" value="Chromosome"/>
</dbReference>
<accession>L0RG65</accession>
<dbReference type="FunFam" id="3.30.70.270:FF:000001">
    <property type="entry name" value="Diguanylate cyclase domain protein"/>
    <property type="match status" value="1"/>
</dbReference>
<dbReference type="SMART" id="SM00091">
    <property type="entry name" value="PAS"/>
    <property type="match status" value="1"/>
</dbReference>
<dbReference type="RefSeq" id="WP_015337803.1">
    <property type="nucleotide sequence ID" value="NC_020055.1"/>
</dbReference>
<dbReference type="GO" id="GO:0005886">
    <property type="term" value="C:plasma membrane"/>
    <property type="evidence" value="ECO:0007669"/>
    <property type="project" value="TreeGrafter"/>
</dbReference>
<gene>
    <name evidence="6" type="ORF">DESAM_22938</name>
</gene>
<dbReference type="EMBL" id="FO203522">
    <property type="protein sequence ID" value="CCO25205.1"/>
    <property type="molecule type" value="Genomic_DNA"/>
</dbReference>
<dbReference type="InterPro" id="IPR000160">
    <property type="entry name" value="GGDEF_dom"/>
</dbReference>
<evidence type="ECO:0000313" key="6">
    <source>
        <dbReference type="EMBL" id="CCO25205.1"/>
    </source>
</evidence>
<dbReference type="HOGENOM" id="CLU_000445_11_4_7"/>
<organism evidence="6 7">
    <name type="scientific">Maridesulfovibrio hydrothermalis AM13 = DSM 14728</name>
    <dbReference type="NCBI Taxonomy" id="1121451"/>
    <lineage>
        <taxon>Bacteria</taxon>
        <taxon>Pseudomonadati</taxon>
        <taxon>Thermodesulfobacteriota</taxon>
        <taxon>Desulfovibrionia</taxon>
        <taxon>Desulfovibrionales</taxon>
        <taxon>Desulfovibrionaceae</taxon>
        <taxon>Maridesulfovibrio</taxon>
    </lineage>
</organism>
<dbReference type="PANTHER" id="PTHR45138">
    <property type="entry name" value="REGULATORY COMPONENTS OF SENSORY TRANSDUCTION SYSTEM"/>
    <property type="match status" value="1"/>
</dbReference>
<evidence type="ECO:0000313" key="7">
    <source>
        <dbReference type="Proteomes" id="UP000010808"/>
    </source>
</evidence>
<dbReference type="InterPro" id="IPR043128">
    <property type="entry name" value="Rev_trsase/Diguanyl_cyclase"/>
</dbReference>
<dbReference type="GO" id="GO:0006355">
    <property type="term" value="P:regulation of DNA-templated transcription"/>
    <property type="evidence" value="ECO:0007669"/>
    <property type="project" value="InterPro"/>
</dbReference>
<dbReference type="InterPro" id="IPR029787">
    <property type="entry name" value="Nucleotide_cyclase"/>
</dbReference>
<dbReference type="NCBIfam" id="TIGR00254">
    <property type="entry name" value="GGDEF"/>
    <property type="match status" value="1"/>
</dbReference>
<proteinExistence type="predicted"/>
<dbReference type="OrthoDB" id="9812260at2"/>
<dbReference type="PROSITE" id="PS50887">
    <property type="entry name" value="GGDEF"/>
    <property type="match status" value="1"/>
</dbReference>
<dbReference type="InterPro" id="IPR013767">
    <property type="entry name" value="PAS_fold"/>
</dbReference>
<dbReference type="CDD" id="cd01949">
    <property type="entry name" value="GGDEF"/>
    <property type="match status" value="1"/>
</dbReference>
<protein>
    <recommendedName>
        <fullName evidence="1">diguanylate cyclase</fullName>
        <ecNumber evidence="1">2.7.7.65</ecNumber>
    </recommendedName>
</protein>
<dbReference type="PROSITE" id="PS50112">
    <property type="entry name" value="PAS"/>
    <property type="match status" value="1"/>
</dbReference>
<evidence type="ECO:0000256" key="3">
    <source>
        <dbReference type="SAM" id="Coils"/>
    </source>
</evidence>
<dbReference type="InterPro" id="IPR050469">
    <property type="entry name" value="Diguanylate_Cyclase"/>
</dbReference>
<dbReference type="GO" id="GO:0052621">
    <property type="term" value="F:diguanylate cyclase activity"/>
    <property type="evidence" value="ECO:0007669"/>
    <property type="project" value="UniProtKB-EC"/>
</dbReference>
<dbReference type="PATRIC" id="fig|1121451.3.peg.3146"/>
<dbReference type="STRING" id="1121451.DESAM_22938"/>
<dbReference type="NCBIfam" id="TIGR00229">
    <property type="entry name" value="sensory_box"/>
    <property type="match status" value="1"/>
</dbReference>
<feature type="domain" description="GGDEF" evidence="5">
    <location>
        <begin position="250"/>
        <end position="383"/>
    </location>
</feature>
<feature type="domain" description="PAS" evidence="4">
    <location>
        <begin position="36"/>
        <end position="90"/>
    </location>
</feature>
<dbReference type="GO" id="GO:1902201">
    <property type="term" value="P:negative regulation of bacterial-type flagellum-dependent cell motility"/>
    <property type="evidence" value="ECO:0007669"/>
    <property type="project" value="TreeGrafter"/>
</dbReference>
<comment type="catalytic activity">
    <reaction evidence="2">
        <text>2 GTP = 3',3'-c-di-GMP + 2 diphosphate</text>
        <dbReference type="Rhea" id="RHEA:24898"/>
        <dbReference type="ChEBI" id="CHEBI:33019"/>
        <dbReference type="ChEBI" id="CHEBI:37565"/>
        <dbReference type="ChEBI" id="CHEBI:58805"/>
        <dbReference type="EC" id="2.7.7.65"/>
    </reaction>
</comment>
<dbReference type="SUPFAM" id="SSF55785">
    <property type="entry name" value="PYP-like sensor domain (PAS domain)"/>
    <property type="match status" value="1"/>
</dbReference>
<dbReference type="EC" id="2.7.7.65" evidence="1"/>
<dbReference type="CDD" id="cd00130">
    <property type="entry name" value="PAS"/>
    <property type="match status" value="1"/>
</dbReference>
<dbReference type="GO" id="GO:0043709">
    <property type="term" value="P:cell adhesion involved in single-species biofilm formation"/>
    <property type="evidence" value="ECO:0007669"/>
    <property type="project" value="TreeGrafter"/>
</dbReference>
<keyword evidence="3" id="KW-0175">Coiled coil</keyword>
<dbReference type="SUPFAM" id="SSF55073">
    <property type="entry name" value="Nucleotide cyclase"/>
    <property type="match status" value="1"/>
</dbReference>
<dbReference type="Pfam" id="PF00989">
    <property type="entry name" value="PAS"/>
    <property type="match status" value="1"/>
</dbReference>
<reference evidence="6 7" key="1">
    <citation type="submission" date="2012-10" db="EMBL/GenBank/DDBJ databases">
        <authorList>
            <person name="Genoscope - CEA"/>
        </authorList>
    </citation>
    <scope>NUCLEOTIDE SEQUENCE [LARGE SCALE GENOMIC DNA]</scope>
    <source>
        <strain evidence="7">AM13 / DSM 14728</strain>
    </source>
</reference>
<dbReference type="PANTHER" id="PTHR45138:SF9">
    <property type="entry name" value="DIGUANYLATE CYCLASE DGCM-RELATED"/>
    <property type="match status" value="1"/>
</dbReference>
<dbReference type="InterPro" id="IPR035965">
    <property type="entry name" value="PAS-like_dom_sf"/>
</dbReference>
<evidence type="ECO:0000256" key="1">
    <source>
        <dbReference type="ARBA" id="ARBA00012528"/>
    </source>
</evidence>
<evidence type="ECO:0000259" key="4">
    <source>
        <dbReference type="PROSITE" id="PS50112"/>
    </source>
</evidence>
<feature type="coiled-coil region" evidence="3">
    <location>
        <begin position="153"/>
        <end position="222"/>
    </location>
</feature>
<dbReference type="eggNOG" id="COG3706">
    <property type="taxonomic scope" value="Bacteria"/>
</dbReference>
<dbReference type="SMART" id="SM00267">
    <property type="entry name" value="GGDEF"/>
    <property type="match status" value="1"/>
</dbReference>
<dbReference type="Gene3D" id="3.30.450.20">
    <property type="entry name" value="PAS domain"/>
    <property type="match status" value="1"/>
</dbReference>
<dbReference type="Pfam" id="PF00990">
    <property type="entry name" value="GGDEF"/>
    <property type="match status" value="1"/>
</dbReference>
<dbReference type="Gene3D" id="3.30.70.270">
    <property type="match status" value="1"/>
</dbReference>
<keyword evidence="7" id="KW-1185">Reference proteome</keyword>
<dbReference type="InterPro" id="IPR000014">
    <property type="entry name" value="PAS"/>
</dbReference>
<dbReference type="KEGG" id="dhy:DESAM_22938"/>
<dbReference type="AlphaFoldDB" id="L0RG65"/>
<sequence>MNTIPTEESISTEYKILKKKYEKLKKKILTKCPECGQTKFKELFNSAASAIAVLDKDGNALLTNSVFHEITGYSQDEISDNPLYKILMPEQDIEGQDYLKKLFCKSRRSISLSISILDKNNNHKFIDMSFACIPSKKSCPRSSICIFNDVTSERENELRREELIEELMEAKELQEDNAAQLSILLHELDMKNLELEQEINERRKAEKQLKESEERFKSLSITDQLTGLFNRRHMLEVAEKEAMNSYELKQPLSFILMDIDDFKKYNDTYGHAAGDVVLENIGSLIRKSLRETDRAFRYGGEEFLIILPKTDGVDAAQVAENIRAAVEAQKYYPKNNDPVRTTMSIGVSQYLHGESLEKVLKRADDNMYKSKIRGKNKVYFSCETGSGISS</sequence>